<feature type="region of interest" description="Disordered" evidence="1">
    <location>
        <begin position="45"/>
        <end position="78"/>
    </location>
</feature>
<sequence length="121" mass="14185">AGPLRPAHRHVRARGRVRPVLRHGRAVHRAAPVQPREARLLRVRHRADAAARRGRRPHPGGLLPHRDALHPLRHRDGLPLPVRREHRCARVVRPRRDRAVRRHRRLRLRLRVAPRRAGLEL</sequence>
<evidence type="ECO:0000313" key="2">
    <source>
        <dbReference type="EMBL" id="CAA9274640.1"/>
    </source>
</evidence>
<feature type="non-terminal residue" evidence="2">
    <location>
        <position position="1"/>
    </location>
</feature>
<feature type="compositionally biased region" description="Basic and acidic residues" evidence="1">
    <location>
        <begin position="64"/>
        <end position="77"/>
    </location>
</feature>
<dbReference type="AlphaFoldDB" id="A0A6J4JFB9"/>
<organism evidence="2">
    <name type="scientific">uncultured Actinomycetospora sp</name>
    <dbReference type="NCBI Taxonomy" id="1135996"/>
    <lineage>
        <taxon>Bacteria</taxon>
        <taxon>Bacillati</taxon>
        <taxon>Actinomycetota</taxon>
        <taxon>Actinomycetes</taxon>
        <taxon>Pseudonocardiales</taxon>
        <taxon>Pseudonocardiaceae</taxon>
        <taxon>Actinomycetospora</taxon>
        <taxon>environmental samples</taxon>
    </lineage>
</organism>
<dbReference type="EC" id="1.6.5.3" evidence="2"/>
<accession>A0A6J4JFB9</accession>
<reference evidence="2" key="1">
    <citation type="submission" date="2020-02" db="EMBL/GenBank/DDBJ databases">
        <authorList>
            <person name="Meier V. D."/>
        </authorList>
    </citation>
    <scope>NUCLEOTIDE SEQUENCE</scope>
    <source>
        <strain evidence="2">AVDCRST_MAG54</strain>
    </source>
</reference>
<proteinExistence type="predicted"/>
<gene>
    <name evidence="2" type="ORF">AVDCRST_MAG54-3198</name>
</gene>
<protein>
    <submittedName>
        <fullName evidence="2">NADH ubiquinone oxidoreductase chain A</fullName>
        <ecNumber evidence="2">1.6.5.3</ecNumber>
    </submittedName>
</protein>
<name>A0A6J4JFB9_9PSEU</name>
<dbReference type="EMBL" id="CADCTH010000408">
    <property type="protein sequence ID" value="CAA9274640.1"/>
    <property type="molecule type" value="Genomic_DNA"/>
</dbReference>
<keyword evidence="2" id="KW-0830">Ubiquinone</keyword>
<feature type="non-terminal residue" evidence="2">
    <location>
        <position position="121"/>
    </location>
</feature>
<keyword evidence="2" id="KW-0560">Oxidoreductase</keyword>
<evidence type="ECO:0000256" key="1">
    <source>
        <dbReference type="SAM" id="MobiDB-lite"/>
    </source>
</evidence>
<dbReference type="GO" id="GO:0016491">
    <property type="term" value="F:oxidoreductase activity"/>
    <property type="evidence" value="ECO:0007669"/>
    <property type="project" value="UniProtKB-KW"/>
</dbReference>